<reference evidence="1" key="3">
    <citation type="submission" date="2023-07" db="EMBL/GenBank/DDBJ databases">
        <title>An improved reference 1 genome and first organelle genomes of Quercus suber.</title>
        <authorList>
            <consortium name="Genosuber Consortium"/>
            <person name="Usie A."/>
            <person name="Serra O."/>
            <person name="Barros P."/>
        </authorList>
    </citation>
    <scope>NUCLEOTIDE SEQUENCE</scope>
    <source>
        <strain evidence="1">HL8</strain>
        <tissue evidence="1">Leaves</tissue>
    </source>
</reference>
<name>A0AAW0MCK5_QUESU</name>
<organism evidence="1">
    <name type="scientific">Quercus suber</name>
    <name type="common">Cork oak</name>
    <dbReference type="NCBI Taxonomy" id="58331"/>
    <lineage>
        <taxon>Eukaryota</taxon>
        <taxon>Viridiplantae</taxon>
        <taxon>Streptophyta</taxon>
        <taxon>Embryophyta</taxon>
        <taxon>Tracheophyta</taxon>
        <taxon>Spermatophyta</taxon>
        <taxon>Magnoliopsida</taxon>
        <taxon>eudicotyledons</taxon>
        <taxon>Gunneridae</taxon>
        <taxon>Pentapetalae</taxon>
        <taxon>rosids</taxon>
        <taxon>fabids</taxon>
        <taxon>Fagales</taxon>
        <taxon>Fagaceae</taxon>
        <taxon>Quercus</taxon>
    </lineage>
</organism>
<evidence type="ECO:0000313" key="1">
    <source>
        <dbReference type="EMBL" id="KAK7861320.1"/>
    </source>
</evidence>
<proteinExistence type="predicted"/>
<reference evidence="1" key="2">
    <citation type="journal article" date="2018" name="Sci. Data">
        <title>The draft genome sequence of cork oak.</title>
        <authorList>
            <person name="Ramos A.M."/>
            <person name="Usie A."/>
            <person name="Barbosa P."/>
            <person name="Barros P.M."/>
            <person name="Capote T."/>
            <person name="Chaves I."/>
            <person name="Simoes F."/>
            <person name="Abreu I."/>
            <person name="Carrasquinho I."/>
            <person name="Faro C."/>
            <person name="Guimaraes J.B."/>
            <person name="Mendonca D."/>
            <person name="Nobrega F."/>
            <person name="Rodrigues L."/>
            <person name="Saibo N.J.M."/>
            <person name="Varela M.C."/>
            <person name="Egas C."/>
            <person name="Matos J."/>
            <person name="Miguel C.M."/>
            <person name="Oliveira M.M."/>
            <person name="Ricardo C.P."/>
            <person name="Goncalves S."/>
        </authorList>
    </citation>
    <scope>NUCLEOTIDE SEQUENCE [LARGE SCALE GENOMIC DNA]</scope>
    <source>
        <strain evidence="1">HL8</strain>
    </source>
</reference>
<dbReference type="EMBL" id="PKMF04000002">
    <property type="protein sequence ID" value="KAK7861320.1"/>
    <property type="molecule type" value="Genomic_DNA"/>
</dbReference>
<evidence type="ECO:0008006" key="2">
    <source>
        <dbReference type="Google" id="ProtNLM"/>
    </source>
</evidence>
<sequence>MALANENQYNFTTTQLLLITASLLIIPSNKCCHSTVNITKKENDKGICIAFQICQYQLQVLIGNSCNGISQ</sequence>
<gene>
    <name evidence="1" type="ORF">CFP56_011248</name>
</gene>
<reference evidence="1" key="1">
    <citation type="submission" date="2017-12" db="EMBL/GenBank/DDBJ databases">
        <authorList>
            <person name="Barbosa P."/>
            <person name="Usie A."/>
            <person name="Ramos A.M."/>
        </authorList>
    </citation>
    <scope>NUCLEOTIDE SEQUENCE</scope>
    <source>
        <strain evidence="1">HL8</strain>
        <tissue evidence="1">Leaves</tissue>
    </source>
</reference>
<protein>
    <recommendedName>
        <fullName evidence="2">Transmembrane protein</fullName>
    </recommendedName>
</protein>
<comment type="caution">
    <text evidence="1">The sequence shown here is derived from an EMBL/GenBank/DDBJ whole genome shotgun (WGS) entry which is preliminary data.</text>
</comment>
<dbReference type="AlphaFoldDB" id="A0AAW0MCK5"/>
<accession>A0AAW0MCK5</accession>